<evidence type="ECO:0000313" key="3">
    <source>
        <dbReference type="EMBL" id="EFC46131.1"/>
    </source>
</evidence>
<protein>
    <submittedName>
        <fullName evidence="3">Predicted protein</fullName>
    </submittedName>
</protein>
<accession>D2VAS4</accession>
<feature type="compositionally biased region" description="Low complexity" evidence="1">
    <location>
        <begin position="222"/>
        <end position="233"/>
    </location>
</feature>
<name>D2VAS4_NAEGR</name>
<feature type="compositionally biased region" description="Polar residues" evidence="1">
    <location>
        <begin position="234"/>
        <end position="243"/>
    </location>
</feature>
<dbReference type="EMBL" id="GG738860">
    <property type="protein sequence ID" value="EFC46131.1"/>
    <property type="molecule type" value="Genomic_DNA"/>
</dbReference>
<keyword evidence="2" id="KW-0812">Transmembrane</keyword>
<gene>
    <name evidence="3" type="ORF">NAEGRDRAFT_65959</name>
</gene>
<dbReference type="RefSeq" id="XP_002678875.1">
    <property type="nucleotide sequence ID" value="XM_002678829.1"/>
</dbReference>
<evidence type="ECO:0000256" key="2">
    <source>
        <dbReference type="SAM" id="Phobius"/>
    </source>
</evidence>
<feature type="region of interest" description="Disordered" evidence="1">
    <location>
        <begin position="217"/>
        <end position="243"/>
    </location>
</feature>
<dbReference type="KEGG" id="ngr:NAEGRDRAFT_65959"/>
<dbReference type="AlphaFoldDB" id="D2VAS4"/>
<feature type="transmembrane region" description="Helical" evidence="2">
    <location>
        <begin position="32"/>
        <end position="55"/>
    </location>
</feature>
<evidence type="ECO:0000256" key="1">
    <source>
        <dbReference type="SAM" id="MobiDB-lite"/>
    </source>
</evidence>
<dbReference type="SUPFAM" id="SSF56112">
    <property type="entry name" value="Protein kinase-like (PK-like)"/>
    <property type="match status" value="1"/>
</dbReference>
<dbReference type="InterPro" id="IPR011009">
    <property type="entry name" value="Kinase-like_dom_sf"/>
</dbReference>
<evidence type="ECO:0000313" key="4">
    <source>
        <dbReference type="Proteomes" id="UP000006671"/>
    </source>
</evidence>
<dbReference type="GeneID" id="8859193"/>
<organism evidence="4">
    <name type="scientific">Naegleria gruberi</name>
    <name type="common">Amoeba</name>
    <dbReference type="NCBI Taxonomy" id="5762"/>
    <lineage>
        <taxon>Eukaryota</taxon>
        <taxon>Discoba</taxon>
        <taxon>Heterolobosea</taxon>
        <taxon>Tetramitia</taxon>
        <taxon>Eutetramitia</taxon>
        <taxon>Vahlkampfiidae</taxon>
        <taxon>Naegleria</taxon>
    </lineage>
</organism>
<dbReference type="VEuPathDB" id="AmoebaDB:NAEGRDRAFT_65959"/>
<sequence>MNSNNLMVDSTSTMATSNAETDEVLFILKPEFIISMIVVVLVFFACVGLVLYRIITRRRREASYYESGINSESVLQVFGISSTRKVKSSNINNEADDEETIPLSNSYYHHKSSTDDSSGNILKEGFSNLIQKYKNNNLNRQITDYVSLYQKKVLGHIDLMYQVRTVLRPTDYELIEKKESLKDFVTSYFQLLLTLNASSYKTLAYCQTIKNRGSKNIHFDDNSSSNSANSSTNFVTLPQSNSSQSNTAVGVNFGLMVYTNCSSQSVVMINDATMRRSFIQLMSNIGNLSPYIMPVSHIDFSLGQGRCYSLFNLSHNTVGTLSQLIETLRRENTMDPDIISQFSGQILCALKSLSQIGFEYTHISSKNILIEKSNNENGVHYHCKLTSLEDQFLLFARNSFNNNARTILESFGYLLFEMCTGVCVRQPTEIYIETIIYPSFKKIIKDIFPTSVGNIENISTTGKIDEPTIVSIDSLIKHDAIYCDPAALSSLQNQVQMGTGLKTLIEKLQHHSKLASKKML</sequence>
<keyword evidence="2" id="KW-0472">Membrane</keyword>
<dbReference type="OMA" id="QDENSSW"/>
<dbReference type="Proteomes" id="UP000006671">
    <property type="component" value="Unassembled WGS sequence"/>
</dbReference>
<keyword evidence="4" id="KW-1185">Reference proteome</keyword>
<keyword evidence="2" id="KW-1133">Transmembrane helix</keyword>
<dbReference type="InParanoid" id="D2VAS4"/>
<reference evidence="3 4" key="1">
    <citation type="journal article" date="2010" name="Cell">
        <title>The genome of Naegleria gruberi illuminates early eukaryotic versatility.</title>
        <authorList>
            <person name="Fritz-Laylin L.K."/>
            <person name="Prochnik S.E."/>
            <person name="Ginger M.L."/>
            <person name="Dacks J.B."/>
            <person name="Carpenter M.L."/>
            <person name="Field M.C."/>
            <person name="Kuo A."/>
            <person name="Paredez A."/>
            <person name="Chapman J."/>
            <person name="Pham J."/>
            <person name="Shu S."/>
            <person name="Neupane R."/>
            <person name="Cipriano M."/>
            <person name="Mancuso J."/>
            <person name="Tu H."/>
            <person name="Salamov A."/>
            <person name="Lindquist E."/>
            <person name="Shapiro H."/>
            <person name="Lucas S."/>
            <person name="Grigoriev I.V."/>
            <person name="Cande W.Z."/>
            <person name="Fulton C."/>
            <person name="Rokhsar D.S."/>
            <person name="Dawson S.C."/>
        </authorList>
    </citation>
    <scope>NUCLEOTIDE SEQUENCE [LARGE SCALE GENOMIC DNA]</scope>
    <source>
        <strain evidence="3 4">NEG-M</strain>
    </source>
</reference>
<dbReference type="OrthoDB" id="10045021at2759"/>
<proteinExistence type="predicted"/>